<sequence length="72" mass="8589">MLSDRPLNIFVLNGIFRARSPRRMVQRRGRNRYRIHRNTNVQFINNEDTLNRITNLPTQIANDPYINGFFNA</sequence>
<evidence type="ECO:0000313" key="2">
    <source>
        <dbReference type="Proteomes" id="UP000789375"/>
    </source>
</evidence>
<proteinExistence type="predicted"/>
<keyword evidence="2" id="KW-1185">Reference proteome</keyword>
<dbReference type="AlphaFoldDB" id="A0A9N8W855"/>
<evidence type="ECO:0000313" key="1">
    <source>
        <dbReference type="EMBL" id="CAG8480677.1"/>
    </source>
</evidence>
<organism evidence="1 2">
    <name type="scientific">Funneliformis mosseae</name>
    <name type="common">Endomycorrhizal fungus</name>
    <name type="synonym">Glomus mosseae</name>
    <dbReference type="NCBI Taxonomy" id="27381"/>
    <lineage>
        <taxon>Eukaryota</taxon>
        <taxon>Fungi</taxon>
        <taxon>Fungi incertae sedis</taxon>
        <taxon>Mucoromycota</taxon>
        <taxon>Glomeromycotina</taxon>
        <taxon>Glomeromycetes</taxon>
        <taxon>Glomerales</taxon>
        <taxon>Glomeraceae</taxon>
        <taxon>Funneliformis</taxon>
    </lineage>
</organism>
<gene>
    <name evidence="1" type="ORF">FMOSSE_LOCUS3006</name>
</gene>
<comment type="caution">
    <text evidence="1">The sequence shown here is derived from an EMBL/GenBank/DDBJ whole genome shotgun (WGS) entry which is preliminary data.</text>
</comment>
<accession>A0A9N8W855</accession>
<dbReference type="Proteomes" id="UP000789375">
    <property type="component" value="Unassembled WGS sequence"/>
</dbReference>
<name>A0A9N8W855_FUNMO</name>
<protein>
    <submittedName>
        <fullName evidence="1">13075_t:CDS:1</fullName>
    </submittedName>
</protein>
<dbReference type="EMBL" id="CAJVPP010000418">
    <property type="protein sequence ID" value="CAG8480677.1"/>
    <property type="molecule type" value="Genomic_DNA"/>
</dbReference>
<reference evidence="1" key="1">
    <citation type="submission" date="2021-06" db="EMBL/GenBank/DDBJ databases">
        <authorList>
            <person name="Kallberg Y."/>
            <person name="Tangrot J."/>
            <person name="Rosling A."/>
        </authorList>
    </citation>
    <scope>NUCLEOTIDE SEQUENCE</scope>
    <source>
        <strain evidence="1">87-6 pot B 2015</strain>
    </source>
</reference>